<dbReference type="Proteomes" id="UP000291822">
    <property type="component" value="Unassembled WGS sequence"/>
</dbReference>
<accession>A0A4R0YZY6</accession>
<reference evidence="1 2" key="1">
    <citation type="submission" date="2019-02" db="EMBL/GenBank/DDBJ databases">
        <title>Dyella amyloliquefaciens sp. nov., isolated from forest soil.</title>
        <authorList>
            <person name="Gao Z.-H."/>
            <person name="Qiu L.-H."/>
        </authorList>
    </citation>
    <scope>NUCLEOTIDE SEQUENCE [LARGE SCALE GENOMIC DNA]</scope>
    <source>
        <strain evidence="1 2">KACC 12747</strain>
    </source>
</reference>
<protein>
    <submittedName>
        <fullName evidence="1">Uncharacterized protein</fullName>
    </submittedName>
</protein>
<dbReference type="EMBL" id="SJTG01000001">
    <property type="protein sequence ID" value="TCI13019.1"/>
    <property type="molecule type" value="Genomic_DNA"/>
</dbReference>
<comment type="caution">
    <text evidence="1">The sequence shown here is derived from an EMBL/GenBank/DDBJ whole genome shotgun (WGS) entry which is preliminary data.</text>
</comment>
<keyword evidence="2" id="KW-1185">Reference proteome</keyword>
<dbReference type="AlphaFoldDB" id="A0A4R0YZY6"/>
<organism evidence="1 2">
    <name type="scientific">Dyella soli</name>
    <dbReference type="NCBI Taxonomy" id="522319"/>
    <lineage>
        <taxon>Bacteria</taxon>
        <taxon>Pseudomonadati</taxon>
        <taxon>Pseudomonadota</taxon>
        <taxon>Gammaproteobacteria</taxon>
        <taxon>Lysobacterales</taxon>
        <taxon>Rhodanobacteraceae</taxon>
        <taxon>Dyella</taxon>
    </lineage>
</organism>
<name>A0A4R0YZY6_9GAMM</name>
<gene>
    <name evidence="1" type="ORF">EZM97_06845</name>
</gene>
<dbReference type="RefSeq" id="WP_131150198.1">
    <property type="nucleotide sequence ID" value="NZ_SJTG01000001.1"/>
</dbReference>
<evidence type="ECO:0000313" key="1">
    <source>
        <dbReference type="EMBL" id="TCI13019.1"/>
    </source>
</evidence>
<evidence type="ECO:0000313" key="2">
    <source>
        <dbReference type="Proteomes" id="UP000291822"/>
    </source>
</evidence>
<sequence>MQSREAKQIVIDVELHHDYKHPDAKGHDDLNMLVINQGKHHHSFAKCGTNDGPHTITWRLTGNASEGEFCGLDEKDNPGFCWLIRQPNGKVFQKLRVNDKTISIENHHHHQDTEGHWHYQLFARVNGQVYGVPLTFACGFAMSTNPSIKNT</sequence>
<proteinExistence type="predicted"/>